<accession>A0A9P7E948</accession>
<evidence type="ECO:0000313" key="2">
    <source>
        <dbReference type="Proteomes" id="UP000807769"/>
    </source>
</evidence>
<dbReference type="OrthoDB" id="10587082at2759"/>
<sequence length="74" mass="7945">MKAISRRPIIIVCTAFISRALTSTHGPISTCTILSSKCNTLSALRCSPASITGIPYYGPSPSVSPRFVHERPRA</sequence>
<dbReference type="Proteomes" id="UP000807769">
    <property type="component" value="Unassembled WGS sequence"/>
</dbReference>
<organism evidence="1 2">
    <name type="scientific">Suillus subaureus</name>
    <dbReference type="NCBI Taxonomy" id="48587"/>
    <lineage>
        <taxon>Eukaryota</taxon>
        <taxon>Fungi</taxon>
        <taxon>Dikarya</taxon>
        <taxon>Basidiomycota</taxon>
        <taxon>Agaricomycotina</taxon>
        <taxon>Agaricomycetes</taxon>
        <taxon>Agaricomycetidae</taxon>
        <taxon>Boletales</taxon>
        <taxon>Suillineae</taxon>
        <taxon>Suillaceae</taxon>
        <taxon>Suillus</taxon>
    </lineage>
</organism>
<dbReference type="EMBL" id="JABBWG010000019">
    <property type="protein sequence ID" value="KAG1815017.1"/>
    <property type="molecule type" value="Genomic_DNA"/>
</dbReference>
<dbReference type="RefSeq" id="XP_041192154.1">
    <property type="nucleotide sequence ID" value="XM_041342743.1"/>
</dbReference>
<protein>
    <submittedName>
        <fullName evidence="1">Uncharacterized protein</fullName>
    </submittedName>
</protein>
<proteinExistence type="predicted"/>
<dbReference type="AlphaFoldDB" id="A0A9P7E948"/>
<dbReference type="GeneID" id="64636759"/>
<gene>
    <name evidence="1" type="ORF">BJ212DRAFT_250598</name>
</gene>
<name>A0A9P7E948_9AGAM</name>
<comment type="caution">
    <text evidence="1">The sequence shown here is derived from an EMBL/GenBank/DDBJ whole genome shotgun (WGS) entry which is preliminary data.</text>
</comment>
<keyword evidence="2" id="KW-1185">Reference proteome</keyword>
<evidence type="ECO:0000313" key="1">
    <source>
        <dbReference type="EMBL" id="KAG1815017.1"/>
    </source>
</evidence>
<reference evidence="1" key="1">
    <citation type="journal article" date="2020" name="New Phytol.">
        <title>Comparative genomics reveals dynamic genome evolution in host specialist ectomycorrhizal fungi.</title>
        <authorList>
            <person name="Lofgren L.A."/>
            <person name="Nguyen N.H."/>
            <person name="Vilgalys R."/>
            <person name="Ruytinx J."/>
            <person name="Liao H.L."/>
            <person name="Branco S."/>
            <person name="Kuo A."/>
            <person name="LaButti K."/>
            <person name="Lipzen A."/>
            <person name="Andreopoulos W."/>
            <person name="Pangilinan J."/>
            <person name="Riley R."/>
            <person name="Hundley H."/>
            <person name="Na H."/>
            <person name="Barry K."/>
            <person name="Grigoriev I.V."/>
            <person name="Stajich J.E."/>
            <person name="Kennedy P.G."/>
        </authorList>
    </citation>
    <scope>NUCLEOTIDE SEQUENCE</scope>
    <source>
        <strain evidence="1">MN1</strain>
    </source>
</reference>